<keyword evidence="4" id="KW-1185">Reference proteome</keyword>
<gene>
    <name evidence="3" type="ORF">EV356DRAFT_572590</name>
</gene>
<feature type="transmembrane region" description="Helical" evidence="2">
    <location>
        <begin position="379"/>
        <end position="401"/>
    </location>
</feature>
<feature type="region of interest" description="Disordered" evidence="1">
    <location>
        <begin position="515"/>
        <end position="539"/>
    </location>
</feature>
<dbReference type="OrthoDB" id="5382699at2759"/>
<keyword evidence="2" id="KW-1133">Transmembrane helix</keyword>
<evidence type="ECO:0000256" key="1">
    <source>
        <dbReference type="SAM" id="MobiDB-lite"/>
    </source>
</evidence>
<feature type="transmembrane region" description="Helical" evidence="2">
    <location>
        <begin position="247"/>
        <end position="270"/>
    </location>
</feature>
<keyword evidence="2" id="KW-0812">Transmembrane</keyword>
<accession>A0A6A6HLS3</accession>
<dbReference type="EMBL" id="ML991773">
    <property type="protein sequence ID" value="KAF2239104.1"/>
    <property type="molecule type" value="Genomic_DNA"/>
</dbReference>
<protein>
    <submittedName>
        <fullName evidence="3">Uncharacterized protein</fullName>
    </submittedName>
</protein>
<reference evidence="3" key="1">
    <citation type="journal article" date="2020" name="Stud. Mycol.">
        <title>101 Dothideomycetes genomes: a test case for predicting lifestyles and emergence of pathogens.</title>
        <authorList>
            <person name="Haridas S."/>
            <person name="Albert R."/>
            <person name="Binder M."/>
            <person name="Bloem J."/>
            <person name="Labutti K."/>
            <person name="Salamov A."/>
            <person name="Andreopoulos B."/>
            <person name="Baker S."/>
            <person name="Barry K."/>
            <person name="Bills G."/>
            <person name="Bluhm B."/>
            <person name="Cannon C."/>
            <person name="Castanera R."/>
            <person name="Culley D."/>
            <person name="Daum C."/>
            <person name="Ezra D."/>
            <person name="Gonzalez J."/>
            <person name="Henrissat B."/>
            <person name="Kuo A."/>
            <person name="Liang C."/>
            <person name="Lipzen A."/>
            <person name="Lutzoni F."/>
            <person name="Magnuson J."/>
            <person name="Mondo S."/>
            <person name="Nolan M."/>
            <person name="Ohm R."/>
            <person name="Pangilinan J."/>
            <person name="Park H.-J."/>
            <person name="Ramirez L."/>
            <person name="Alfaro M."/>
            <person name="Sun H."/>
            <person name="Tritt A."/>
            <person name="Yoshinaga Y."/>
            <person name="Zwiers L.-H."/>
            <person name="Turgeon B."/>
            <person name="Goodwin S."/>
            <person name="Spatafora J."/>
            <person name="Crous P."/>
            <person name="Grigoriev I."/>
        </authorList>
    </citation>
    <scope>NUCLEOTIDE SEQUENCE</scope>
    <source>
        <strain evidence="3">Tuck. ex Michener</strain>
    </source>
</reference>
<evidence type="ECO:0000313" key="3">
    <source>
        <dbReference type="EMBL" id="KAF2239104.1"/>
    </source>
</evidence>
<feature type="transmembrane region" description="Helical" evidence="2">
    <location>
        <begin position="132"/>
        <end position="150"/>
    </location>
</feature>
<proteinExistence type="predicted"/>
<feature type="transmembrane region" description="Helical" evidence="2">
    <location>
        <begin position="408"/>
        <end position="434"/>
    </location>
</feature>
<feature type="transmembrane region" description="Helical" evidence="2">
    <location>
        <begin position="282"/>
        <end position="301"/>
    </location>
</feature>
<evidence type="ECO:0000256" key="2">
    <source>
        <dbReference type="SAM" id="Phobius"/>
    </source>
</evidence>
<evidence type="ECO:0000313" key="4">
    <source>
        <dbReference type="Proteomes" id="UP000800092"/>
    </source>
</evidence>
<dbReference type="AlphaFoldDB" id="A0A6A6HLS3"/>
<organism evidence="3 4">
    <name type="scientific">Viridothelium virens</name>
    <name type="common">Speckled blister lichen</name>
    <name type="synonym">Trypethelium virens</name>
    <dbReference type="NCBI Taxonomy" id="1048519"/>
    <lineage>
        <taxon>Eukaryota</taxon>
        <taxon>Fungi</taxon>
        <taxon>Dikarya</taxon>
        <taxon>Ascomycota</taxon>
        <taxon>Pezizomycotina</taxon>
        <taxon>Dothideomycetes</taxon>
        <taxon>Dothideomycetes incertae sedis</taxon>
        <taxon>Trypetheliales</taxon>
        <taxon>Trypetheliaceae</taxon>
        <taxon>Viridothelium</taxon>
    </lineage>
</organism>
<dbReference type="Proteomes" id="UP000800092">
    <property type="component" value="Unassembled WGS sequence"/>
</dbReference>
<sequence length="539" mass="59245">MDSDPLPQRPFRIFHAFLFAGTDALSRTKVVCVQTIQTYFLTLFALPGITSAAYVRTDTSAPGSLFTPVPESSLPHNQQQDMNNSIDGETGNLNIYWWGQRGVSIRSGTDIECLGNLSLALMDLHALNAAEYSGAAGALALLPAAGALIGSPSKEFWMVYKLIPLAGVLSVFLSLGGTIIPSSASDYSISSPFMFGGMISSQWANEKEEKFRAETDTIQNLFDHQRFAQRVERRSRVTSGGNSYTKIWIALLVQLSMLCVTLVALWYGQIGGVIAWWCRTRLWMYFWYMLIIITSAMENWASVPFTDSWTMRVSRMPRNVTVSEDAPKVRASSDHDVLDNIKGGYNVKGRIIADHSPYTQDRCCFYVVVSKEGITPIHAAFQIIAKLSSVAVFAFGTALFASAQFMSITIVLMVLSLVLSAALLGRFTGMFIAAEMNRFNQPIIHAVVKTKEAAAEHVDAVLQISQLVIELEGHVIVGGRAVARRTQWKCLSTYIGLLARPFDIMSLAVRPETSNSRTSSMNLLPDSHAHGLGGNDRQG</sequence>
<keyword evidence="2" id="KW-0472">Membrane</keyword>
<feature type="transmembrane region" description="Helical" evidence="2">
    <location>
        <begin position="162"/>
        <end position="184"/>
    </location>
</feature>
<name>A0A6A6HLS3_VIRVR</name>